<evidence type="ECO:0000313" key="4">
    <source>
        <dbReference type="Proteomes" id="UP000318571"/>
    </source>
</evidence>
<evidence type="ECO:0000259" key="2">
    <source>
        <dbReference type="Pfam" id="PF00888"/>
    </source>
</evidence>
<dbReference type="InterPro" id="IPR016159">
    <property type="entry name" value="Cullin_repeat-like_dom_sf"/>
</dbReference>
<feature type="domain" description="Cullin N-terminal" evidence="2">
    <location>
        <begin position="67"/>
        <end position="239"/>
    </location>
</feature>
<evidence type="ECO:0000313" key="3">
    <source>
        <dbReference type="EMBL" id="TRY76489.1"/>
    </source>
</evidence>
<dbReference type="PANTHER" id="PTHR46636:SF1">
    <property type="entry name" value="CDK2-ASSOCIATED AND CULLIN DOMAIN-CONTAINING PROTEIN 1"/>
    <property type="match status" value="1"/>
</dbReference>
<dbReference type="GO" id="GO:0031625">
    <property type="term" value="F:ubiquitin protein ligase binding"/>
    <property type="evidence" value="ECO:0007669"/>
    <property type="project" value="InterPro"/>
</dbReference>
<organism evidence="3 4">
    <name type="scientific">Tigriopus californicus</name>
    <name type="common">Marine copepod</name>
    <dbReference type="NCBI Taxonomy" id="6832"/>
    <lineage>
        <taxon>Eukaryota</taxon>
        <taxon>Metazoa</taxon>
        <taxon>Ecdysozoa</taxon>
        <taxon>Arthropoda</taxon>
        <taxon>Crustacea</taxon>
        <taxon>Multicrustacea</taxon>
        <taxon>Hexanauplia</taxon>
        <taxon>Copepoda</taxon>
        <taxon>Harpacticoida</taxon>
        <taxon>Harpacticidae</taxon>
        <taxon>Tigriopus</taxon>
    </lineage>
</organism>
<dbReference type="InterPro" id="IPR042652">
    <property type="entry name" value="CACUL1"/>
</dbReference>
<name>A0A553PFN9_TIGCA</name>
<reference evidence="3 4" key="1">
    <citation type="journal article" date="2018" name="Nat. Ecol. Evol.">
        <title>Genomic signatures of mitonuclear coevolution across populations of Tigriopus californicus.</title>
        <authorList>
            <person name="Barreto F.S."/>
            <person name="Watson E.T."/>
            <person name="Lima T.G."/>
            <person name="Willett C.S."/>
            <person name="Edmands S."/>
            <person name="Li W."/>
            <person name="Burton R.S."/>
        </authorList>
    </citation>
    <scope>NUCLEOTIDE SEQUENCE [LARGE SCALE GENOMIC DNA]</scope>
    <source>
        <strain evidence="3 4">San Diego</strain>
    </source>
</reference>
<dbReference type="Gene3D" id="1.20.1310.10">
    <property type="entry name" value="Cullin Repeats"/>
    <property type="match status" value="1"/>
</dbReference>
<evidence type="ECO:0000256" key="1">
    <source>
        <dbReference type="ARBA" id="ARBA00006019"/>
    </source>
</evidence>
<dbReference type="PANTHER" id="PTHR46636">
    <property type="entry name" value="CDK2-ASSOCIATED AND CULLIN DOMAIN-CONTAINING PROTEIN 1"/>
    <property type="match status" value="1"/>
</dbReference>
<dbReference type="Pfam" id="PF00888">
    <property type="entry name" value="Cullin"/>
    <property type="match status" value="1"/>
</dbReference>
<dbReference type="GO" id="GO:0000082">
    <property type="term" value="P:G1/S transition of mitotic cell cycle"/>
    <property type="evidence" value="ECO:0007669"/>
    <property type="project" value="TreeGrafter"/>
</dbReference>
<dbReference type="SUPFAM" id="SSF74788">
    <property type="entry name" value="Cullin repeat-like"/>
    <property type="match status" value="1"/>
</dbReference>
<dbReference type="AlphaFoldDB" id="A0A553PFN9"/>
<comment type="caution">
    <text evidence="3">The sequence shown here is derived from an EMBL/GenBank/DDBJ whole genome shotgun (WGS) entry which is preliminary data.</text>
</comment>
<comment type="similarity">
    <text evidence="1">Belongs to the cullin family.</text>
</comment>
<dbReference type="GO" id="GO:0019901">
    <property type="term" value="F:protein kinase binding"/>
    <property type="evidence" value="ECO:0007669"/>
    <property type="project" value="TreeGrafter"/>
</dbReference>
<sequence>MFVSLPAVDVVAEAGTVQEFKSEPCPVVLLNRRVLCPVAIMSLVGLGLGDLDETSYNEKYWIPLRGMLEIIFHQPAGSYQPVSYEETYTLIYKCVSMRSAERLFRDIVQFVESVIQGWQIGLERVSGSPTLFVEAFTKTLEQYFHATSTLLPVCTYLDKSYVKIRIGSTMELFLNGVFTRGIQRENIQCFLKLLSEARSQPFTISPQVMQRSVQYLHRLDASLVSLDWELFSAFLTNVRPAMLECDLEAQIEADRKLQAELRESGFASGESKSRKRIFDADH</sequence>
<proteinExistence type="inferred from homology"/>
<keyword evidence="4" id="KW-1185">Reference proteome</keyword>
<dbReference type="STRING" id="6832.A0A553PFN9"/>
<gene>
    <name evidence="3" type="ORF">TCAL_00078</name>
</gene>
<accession>A0A553PFN9</accession>
<protein>
    <recommendedName>
        <fullName evidence="2">Cullin N-terminal domain-containing protein</fullName>
    </recommendedName>
</protein>
<dbReference type="Proteomes" id="UP000318571">
    <property type="component" value="Chromosome 5"/>
</dbReference>
<dbReference type="EMBL" id="VCGU01000004">
    <property type="protein sequence ID" value="TRY76489.1"/>
    <property type="molecule type" value="Genomic_DNA"/>
</dbReference>
<dbReference type="GO" id="GO:0006511">
    <property type="term" value="P:ubiquitin-dependent protein catabolic process"/>
    <property type="evidence" value="ECO:0007669"/>
    <property type="project" value="InterPro"/>
</dbReference>
<dbReference type="OrthoDB" id="8172509at2759"/>
<dbReference type="InterPro" id="IPR001373">
    <property type="entry name" value="Cullin_N"/>
</dbReference>
<dbReference type="OMA" id="HNHNYRA"/>